<protein>
    <submittedName>
        <fullName evidence="1">9139_t:CDS:1</fullName>
    </submittedName>
</protein>
<accession>A0A9N8ZN71</accession>
<evidence type="ECO:0000313" key="1">
    <source>
        <dbReference type="EMBL" id="CAG8501501.1"/>
    </source>
</evidence>
<dbReference type="Proteomes" id="UP000789739">
    <property type="component" value="Unassembled WGS sequence"/>
</dbReference>
<comment type="caution">
    <text evidence="1">The sequence shown here is derived from an EMBL/GenBank/DDBJ whole genome shotgun (WGS) entry which is preliminary data.</text>
</comment>
<evidence type="ECO:0000313" key="2">
    <source>
        <dbReference type="Proteomes" id="UP000789739"/>
    </source>
</evidence>
<organism evidence="1 2">
    <name type="scientific">Paraglomus brasilianum</name>
    <dbReference type="NCBI Taxonomy" id="144538"/>
    <lineage>
        <taxon>Eukaryota</taxon>
        <taxon>Fungi</taxon>
        <taxon>Fungi incertae sedis</taxon>
        <taxon>Mucoromycota</taxon>
        <taxon>Glomeromycotina</taxon>
        <taxon>Glomeromycetes</taxon>
        <taxon>Paraglomerales</taxon>
        <taxon>Paraglomeraceae</taxon>
        <taxon>Paraglomus</taxon>
    </lineage>
</organism>
<name>A0A9N8ZN71_9GLOM</name>
<sequence length="133" mass="14803">MLYAININALPHRRDDPFVFPNDDFVSCSGRIPRELNVSFTPDPLVSGAVATFEVAGRLLIDAPRKFSLHIFINQDTGDLHDESDVEPAKLLLAGDPFNFFENITMPTLSEHFQIVVSLDSLDTELACANRTI</sequence>
<reference evidence="1" key="1">
    <citation type="submission" date="2021-06" db="EMBL/GenBank/DDBJ databases">
        <authorList>
            <person name="Kallberg Y."/>
            <person name="Tangrot J."/>
            <person name="Rosling A."/>
        </authorList>
    </citation>
    <scope>NUCLEOTIDE SEQUENCE</scope>
    <source>
        <strain evidence="1">BR232B</strain>
    </source>
</reference>
<dbReference type="AlphaFoldDB" id="A0A9N8ZN71"/>
<gene>
    <name evidence="1" type="ORF">PBRASI_LOCUS2631</name>
</gene>
<dbReference type="EMBL" id="CAJVPI010000211">
    <property type="protein sequence ID" value="CAG8501501.1"/>
    <property type="molecule type" value="Genomic_DNA"/>
</dbReference>
<keyword evidence="2" id="KW-1185">Reference proteome</keyword>
<proteinExistence type="predicted"/>